<organism evidence="2">
    <name type="scientific">marine sediment metagenome</name>
    <dbReference type="NCBI Taxonomy" id="412755"/>
    <lineage>
        <taxon>unclassified sequences</taxon>
        <taxon>metagenomes</taxon>
        <taxon>ecological metagenomes</taxon>
    </lineage>
</organism>
<comment type="caution">
    <text evidence="2">The sequence shown here is derived from an EMBL/GenBank/DDBJ whole genome shotgun (WGS) entry which is preliminary data.</text>
</comment>
<feature type="domain" description="Transketolase C-terminal" evidence="1">
    <location>
        <begin position="41"/>
        <end position="112"/>
    </location>
</feature>
<dbReference type="AlphaFoldDB" id="X0TLI7"/>
<evidence type="ECO:0000259" key="1">
    <source>
        <dbReference type="Pfam" id="PF02780"/>
    </source>
</evidence>
<gene>
    <name evidence="2" type="ORF">S01H1_23833</name>
</gene>
<dbReference type="Pfam" id="PF02780">
    <property type="entry name" value="Transketolase_C"/>
    <property type="match status" value="1"/>
</dbReference>
<dbReference type="PANTHER" id="PTHR43825:SF1">
    <property type="entry name" value="TRANSKETOLASE-LIKE PYRIMIDINE-BINDING DOMAIN-CONTAINING PROTEIN"/>
    <property type="match status" value="1"/>
</dbReference>
<dbReference type="PANTHER" id="PTHR43825">
    <property type="entry name" value="PYRUVATE DEHYDROGENASE E1 COMPONENT"/>
    <property type="match status" value="1"/>
</dbReference>
<dbReference type="InterPro" id="IPR033248">
    <property type="entry name" value="Transketolase_C"/>
</dbReference>
<reference evidence="2" key="1">
    <citation type="journal article" date="2014" name="Front. Microbiol.">
        <title>High frequency of phylogenetically diverse reductive dehalogenase-homologous genes in deep subseafloor sedimentary metagenomes.</title>
        <authorList>
            <person name="Kawai M."/>
            <person name="Futagami T."/>
            <person name="Toyoda A."/>
            <person name="Takaki Y."/>
            <person name="Nishi S."/>
            <person name="Hori S."/>
            <person name="Arai W."/>
            <person name="Tsubouchi T."/>
            <person name="Morono Y."/>
            <person name="Uchiyama I."/>
            <person name="Ito T."/>
            <person name="Fujiyama A."/>
            <person name="Inagaki F."/>
            <person name="Takami H."/>
        </authorList>
    </citation>
    <scope>NUCLEOTIDE SEQUENCE</scope>
    <source>
        <strain evidence="2">Expedition CK06-06</strain>
    </source>
</reference>
<dbReference type="SUPFAM" id="SSF52922">
    <property type="entry name" value="TK C-terminal domain-like"/>
    <property type="match status" value="1"/>
</dbReference>
<name>X0TLI7_9ZZZZ</name>
<dbReference type="Gene3D" id="3.40.50.920">
    <property type="match status" value="1"/>
</dbReference>
<feature type="non-terminal residue" evidence="2">
    <location>
        <position position="1"/>
    </location>
</feature>
<protein>
    <recommendedName>
        <fullName evidence="1">Transketolase C-terminal domain-containing protein</fullName>
    </recommendedName>
</protein>
<dbReference type="InterPro" id="IPR009014">
    <property type="entry name" value="Transketo_C/PFOR_II"/>
</dbReference>
<sequence>TPVVTDDSTSYKWGEANVIRFRGEKGVFKDAFEHRLASDYTNEGEDMAIIACGPSVIEAMRAAWILKQEYNLETRVLNMHTVKPLDEKAIAQAAKDCGVVVTAEEHQVGGLGNL</sequence>
<evidence type="ECO:0000313" key="2">
    <source>
        <dbReference type="EMBL" id="GAF88136.1"/>
    </source>
</evidence>
<dbReference type="InterPro" id="IPR051157">
    <property type="entry name" value="PDH/Transketolase"/>
</dbReference>
<dbReference type="EMBL" id="BARS01013912">
    <property type="protein sequence ID" value="GAF88136.1"/>
    <property type="molecule type" value="Genomic_DNA"/>
</dbReference>
<proteinExistence type="predicted"/>
<feature type="non-terminal residue" evidence="2">
    <location>
        <position position="114"/>
    </location>
</feature>
<accession>X0TLI7</accession>